<reference evidence="7" key="1">
    <citation type="submission" date="2021-06" db="EMBL/GenBank/DDBJ databases">
        <authorList>
            <person name="Hodson N. C."/>
            <person name="Mongue J. A."/>
            <person name="Jaron S. K."/>
        </authorList>
    </citation>
    <scope>NUCLEOTIDE SEQUENCE</scope>
</reference>
<organism evidence="7 8">
    <name type="scientific">Allacma fusca</name>
    <dbReference type="NCBI Taxonomy" id="39272"/>
    <lineage>
        <taxon>Eukaryota</taxon>
        <taxon>Metazoa</taxon>
        <taxon>Ecdysozoa</taxon>
        <taxon>Arthropoda</taxon>
        <taxon>Hexapoda</taxon>
        <taxon>Collembola</taxon>
        <taxon>Symphypleona</taxon>
        <taxon>Sminthuridae</taxon>
        <taxon>Allacma</taxon>
    </lineage>
</organism>
<dbReference type="Pfam" id="PF04616">
    <property type="entry name" value="Glyco_hydro_43"/>
    <property type="match status" value="2"/>
</dbReference>
<gene>
    <name evidence="7" type="ORF">AFUS01_LOCUS30629</name>
</gene>
<evidence type="ECO:0000256" key="3">
    <source>
        <dbReference type="ARBA" id="ARBA00023295"/>
    </source>
</evidence>
<sequence>MLLPLHNINLVIRKRFLKYDLLRNREPQRTFNNPILDGNSADPAVLKLGNYYYLTLSEERETELTIFKSSTLTNFRNAERSVAYRTKNGQSNLWASEMHEVNGDLYIYFCMDGNGKDHRMYAIKADDPTNPMGTWSDAIRLMPDWDYGAIDGTVMKHGNGQNYFVWASTALGRPLSLWIAELIDPVTVGESKLFLRGPRSDWEVRGGPTNEGAYFIYKNNVSFMIFSASSTWEPDYCLGLMSIEGDKDPMNPSNWNYGEDEPVFYRNDEEDVYTTGHASFTVSNDETETWMVYHGTVNTTHINGFRIARIEKIDWDENGRPVFPRPHGYNHPQPVPSGDPENEQQRTFNNPILDGNSADPAVLKLGNYYYLTLSEERTTELTIFKSPVLTDFRNTEKSVAYRTKEGERNLWASEMHEVDGGLYIYFTMEVNGQDLKDHRMFVIKADDPTNPMGTWSDPIRLMPDWEYGSIDGTVMKHGNGKNYFVWASIALNRPLSLWIAELIDPVTVGESKLFLRGPHSEWESRGGAVNEGPYFMYRNNVSFLIFSASSTWDANYCLGLMSIDGDKDPMNPSEWNYGEDEPVFYRNDEEDVYTTGHATFTVSNDETETWMVYHGTVNTTHIDGFRIARIEKIDWDENDRPVFPRPHGYNNAQPVPSGHPENY</sequence>
<proteinExistence type="predicted"/>
<dbReference type="GO" id="GO:0004553">
    <property type="term" value="F:hydrolase activity, hydrolyzing O-glycosyl compounds"/>
    <property type="evidence" value="ECO:0007669"/>
    <property type="project" value="InterPro"/>
</dbReference>
<feature type="site" description="Important for catalytic activity, responsible for pKa modulation of the active site Glu and correct orientation of both the proton donor and substrate" evidence="5">
    <location>
        <position position="151"/>
    </location>
</feature>
<feature type="region of interest" description="Disordered" evidence="6">
    <location>
        <begin position="321"/>
        <end position="355"/>
    </location>
</feature>
<evidence type="ECO:0000313" key="8">
    <source>
        <dbReference type="Proteomes" id="UP000708208"/>
    </source>
</evidence>
<evidence type="ECO:0000256" key="1">
    <source>
        <dbReference type="ARBA" id="ARBA00022729"/>
    </source>
</evidence>
<protein>
    <submittedName>
        <fullName evidence="7">Uncharacterized protein</fullName>
    </submittedName>
</protein>
<dbReference type="AlphaFoldDB" id="A0A8J2P9T6"/>
<evidence type="ECO:0000256" key="5">
    <source>
        <dbReference type="PIRSR" id="PIRSR606710-2"/>
    </source>
</evidence>
<dbReference type="GO" id="GO:0005975">
    <property type="term" value="P:carbohydrate metabolic process"/>
    <property type="evidence" value="ECO:0007669"/>
    <property type="project" value="InterPro"/>
</dbReference>
<evidence type="ECO:0000256" key="6">
    <source>
        <dbReference type="SAM" id="MobiDB-lite"/>
    </source>
</evidence>
<keyword evidence="3" id="KW-0326">Glycosidase</keyword>
<keyword evidence="8" id="KW-1185">Reference proteome</keyword>
<keyword evidence="1" id="KW-0732">Signal</keyword>
<evidence type="ECO:0000256" key="2">
    <source>
        <dbReference type="ARBA" id="ARBA00022801"/>
    </source>
</evidence>
<keyword evidence="2" id="KW-0378">Hydrolase</keyword>
<evidence type="ECO:0000256" key="4">
    <source>
        <dbReference type="PIRSR" id="PIRSR606710-1"/>
    </source>
</evidence>
<feature type="active site" description="Proton acceptor" evidence="4">
    <location>
        <position position="42"/>
    </location>
</feature>
<name>A0A8J2P9T6_9HEXA</name>
<dbReference type="Proteomes" id="UP000708208">
    <property type="component" value="Unassembled WGS sequence"/>
</dbReference>
<dbReference type="PANTHER" id="PTHR43817">
    <property type="entry name" value="GLYCOSYL HYDROLASE"/>
    <property type="match status" value="1"/>
</dbReference>
<accession>A0A8J2P9T6</accession>
<dbReference type="EMBL" id="CAJVCH010473338">
    <property type="protein sequence ID" value="CAG7820226.1"/>
    <property type="molecule type" value="Genomic_DNA"/>
</dbReference>
<dbReference type="CDD" id="cd18820">
    <property type="entry name" value="GH43_LbAraf43-like"/>
    <property type="match status" value="2"/>
</dbReference>
<evidence type="ECO:0000313" key="7">
    <source>
        <dbReference type="EMBL" id="CAG7820226.1"/>
    </source>
</evidence>
<dbReference type="InterPro" id="IPR006710">
    <property type="entry name" value="Glyco_hydro_43"/>
</dbReference>
<dbReference type="PANTHER" id="PTHR43817:SF1">
    <property type="entry name" value="HYDROLASE, FAMILY 43, PUTATIVE (AFU_ORTHOLOGUE AFUA_3G01660)-RELATED"/>
    <property type="match status" value="1"/>
</dbReference>
<feature type="region of interest" description="Disordered" evidence="6">
    <location>
        <begin position="641"/>
        <end position="663"/>
    </location>
</feature>
<feature type="active site" description="Proton donor" evidence="4">
    <location>
        <position position="211"/>
    </location>
</feature>
<dbReference type="OrthoDB" id="272289at2759"/>
<comment type="caution">
    <text evidence="7">The sequence shown here is derived from an EMBL/GenBank/DDBJ whole genome shotgun (WGS) entry which is preliminary data.</text>
</comment>